<evidence type="ECO:0000313" key="5">
    <source>
        <dbReference type="Proteomes" id="UP000002016"/>
    </source>
</evidence>
<dbReference type="GO" id="GO:0019323">
    <property type="term" value="P:pentose catabolic process"/>
    <property type="evidence" value="ECO:0007669"/>
    <property type="project" value="TreeGrafter"/>
</dbReference>
<evidence type="ECO:0000256" key="1">
    <source>
        <dbReference type="ARBA" id="ARBA00022723"/>
    </source>
</evidence>
<dbReference type="Pfam" id="PF00596">
    <property type="entry name" value="Aldolase_II"/>
    <property type="match status" value="1"/>
</dbReference>
<keyword evidence="5" id="KW-1185">Reference proteome</keyword>
<dbReference type="OrthoDB" id="9786287at2"/>
<dbReference type="AlphaFoldDB" id="A8F8E1"/>
<evidence type="ECO:0000313" key="4">
    <source>
        <dbReference type="EMBL" id="ABV34425.1"/>
    </source>
</evidence>
<keyword evidence="2" id="KW-0456">Lyase</keyword>
<dbReference type="InterPro" id="IPR001303">
    <property type="entry name" value="Aldolase_II/adducin_N"/>
</dbReference>
<proteinExistence type="predicted"/>
<dbReference type="HOGENOM" id="CLU_006033_3_0_0"/>
<sequence length="219" mass="24450">MYEQQKRLIVEFGLKMLRSNHVSGSSGNISVKIDENLIAITPSGIAYDKLNFDQVPVIDMNGKIIEGNLKPSIEYQLHTQIYRNFSDVNAVIHTHSIYATVLSVLRIPLPAITETVLMFSKQIPVSEYANAGTNELARNVVRCMKDSRAVLIANHGLVCAAKSLDEAFNMCEAVERSAQVYVSAMSTNMPIYVIDEKYAEEAMTFLKKNYGQATDFISF</sequence>
<evidence type="ECO:0000256" key="2">
    <source>
        <dbReference type="ARBA" id="ARBA00023239"/>
    </source>
</evidence>
<dbReference type="PANTHER" id="PTHR22789">
    <property type="entry name" value="FUCULOSE PHOSPHATE ALDOLASE"/>
    <property type="match status" value="1"/>
</dbReference>
<gene>
    <name evidence="4" type="ordered locus">Tlet_1871</name>
</gene>
<dbReference type="InterPro" id="IPR050197">
    <property type="entry name" value="Aldolase_class_II_sugar_metab"/>
</dbReference>
<dbReference type="SMART" id="SM01007">
    <property type="entry name" value="Aldolase_II"/>
    <property type="match status" value="1"/>
</dbReference>
<evidence type="ECO:0000259" key="3">
    <source>
        <dbReference type="SMART" id="SM01007"/>
    </source>
</evidence>
<dbReference type="GO" id="GO:0005829">
    <property type="term" value="C:cytosol"/>
    <property type="evidence" value="ECO:0007669"/>
    <property type="project" value="TreeGrafter"/>
</dbReference>
<dbReference type="STRING" id="416591.Tlet_1871"/>
<dbReference type="InterPro" id="IPR036409">
    <property type="entry name" value="Aldolase_II/adducin_N_sf"/>
</dbReference>
<dbReference type="Gene3D" id="3.40.225.10">
    <property type="entry name" value="Class II aldolase/adducin N-terminal domain"/>
    <property type="match status" value="1"/>
</dbReference>
<dbReference type="EMBL" id="CP000812">
    <property type="protein sequence ID" value="ABV34425.1"/>
    <property type="molecule type" value="Genomic_DNA"/>
</dbReference>
<name>A8F8E1_PSELT</name>
<keyword evidence="1" id="KW-0479">Metal-binding</keyword>
<reference evidence="4 5" key="1">
    <citation type="submission" date="2007-08" db="EMBL/GenBank/DDBJ databases">
        <title>Complete sequence of Thermotoga lettingae TMO.</title>
        <authorList>
            <consortium name="US DOE Joint Genome Institute"/>
            <person name="Copeland A."/>
            <person name="Lucas S."/>
            <person name="Lapidus A."/>
            <person name="Barry K."/>
            <person name="Glavina del Rio T."/>
            <person name="Dalin E."/>
            <person name="Tice H."/>
            <person name="Pitluck S."/>
            <person name="Foster B."/>
            <person name="Bruce D."/>
            <person name="Schmutz J."/>
            <person name="Larimer F."/>
            <person name="Land M."/>
            <person name="Hauser L."/>
            <person name="Kyrpides N."/>
            <person name="Mikhailova N."/>
            <person name="Nelson K."/>
            <person name="Gogarten J.P."/>
            <person name="Noll K."/>
            <person name="Richardson P."/>
        </authorList>
    </citation>
    <scope>NUCLEOTIDE SEQUENCE [LARGE SCALE GENOMIC DNA]</scope>
    <source>
        <strain evidence="5">ATCC BAA-301 / DSM 14385 / NBRC 107922 / TMO</strain>
    </source>
</reference>
<dbReference type="KEGG" id="tle:Tlet_1871"/>
<dbReference type="Proteomes" id="UP000002016">
    <property type="component" value="Chromosome"/>
</dbReference>
<feature type="domain" description="Class II aldolase/adducin N-terminal" evidence="3">
    <location>
        <begin position="7"/>
        <end position="182"/>
    </location>
</feature>
<protein>
    <submittedName>
        <fullName evidence="4">Class II aldolase/adducin family protein</fullName>
    </submittedName>
</protein>
<dbReference type="RefSeq" id="WP_012003901.1">
    <property type="nucleotide sequence ID" value="NC_009828.1"/>
</dbReference>
<dbReference type="SUPFAM" id="SSF53639">
    <property type="entry name" value="AraD/HMP-PK domain-like"/>
    <property type="match status" value="1"/>
</dbReference>
<dbReference type="GO" id="GO:0046872">
    <property type="term" value="F:metal ion binding"/>
    <property type="evidence" value="ECO:0007669"/>
    <property type="project" value="UniProtKB-KW"/>
</dbReference>
<organism evidence="4 5">
    <name type="scientific">Pseudothermotoga lettingae (strain ATCC BAA-301 / DSM 14385 / NBRC 107922 / TMO)</name>
    <name type="common">Thermotoga lettingae</name>
    <dbReference type="NCBI Taxonomy" id="416591"/>
    <lineage>
        <taxon>Bacteria</taxon>
        <taxon>Thermotogati</taxon>
        <taxon>Thermotogota</taxon>
        <taxon>Thermotogae</taxon>
        <taxon>Thermotogales</taxon>
        <taxon>Thermotogaceae</taxon>
        <taxon>Pseudothermotoga</taxon>
    </lineage>
</organism>
<accession>A8F8E1</accession>
<reference evidence="4 5" key="2">
    <citation type="journal article" date="2009" name="Proc. Natl. Acad. Sci. U.S.A.">
        <title>On the chimeric nature, thermophilic origin, and phylogenetic placement of the Thermotogales.</title>
        <authorList>
            <person name="Zhaxybayeva O."/>
            <person name="Swithers K.S."/>
            <person name="Lapierre P."/>
            <person name="Fournier G.P."/>
            <person name="Bickhart D.M."/>
            <person name="DeBoy R.T."/>
            <person name="Nelson K.E."/>
            <person name="Nesbo C.L."/>
            <person name="Doolittle W.F."/>
            <person name="Gogarten J.P."/>
            <person name="Noll K.M."/>
        </authorList>
    </citation>
    <scope>NUCLEOTIDE SEQUENCE [LARGE SCALE GENOMIC DNA]</scope>
    <source>
        <strain evidence="5">ATCC BAA-301 / DSM 14385 / NBRC 107922 / TMO</strain>
    </source>
</reference>
<dbReference type="eggNOG" id="COG0235">
    <property type="taxonomic scope" value="Bacteria"/>
</dbReference>
<dbReference type="GO" id="GO:0016832">
    <property type="term" value="F:aldehyde-lyase activity"/>
    <property type="evidence" value="ECO:0007669"/>
    <property type="project" value="TreeGrafter"/>
</dbReference>
<dbReference type="PANTHER" id="PTHR22789:SF0">
    <property type="entry name" value="3-OXO-TETRONATE 4-PHOSPHATE DECARBOXYLASE-RELATED"/>
    <property type="match status" value="1"/>
</dbReference>